<feature type="compositionally biased region" description="Acidic residues" evidence="2">
    <location>
        <begin position="10"/>
        <end position="28"/>
    </location>
</feature>
<feature type="compositionally biased region" description="Low complexity" evidence="2">
    <location>
        <begin position="79"/>
        <end position="97"/>
    </location>
</feature>
<dbReference type="AlphaFoldDB" id="A0A6J2TWG5"/>
<evidence type="ECO:0000313" key="4">
    <source>
        <dbReference type="RefSeq" id="XP_030379232.1"/>
    </source>
</evidence>
<evidence type="ECO:0000313" key="3">
    <source>
        <dbReference type="Proteomes" id="UP000504634"/>
    </source>
</evidence>
<keyword evidence="1" id="KW-0175">Coiled coil</keyword>
<feature type="coiled-coil region" evidence="1">
    <location>
        <begin position="120"/>
        <end position="147"/>
    </location>
</feature>
<evidence type="ECO:0000256" key="1">
    <source>
        <dbReference type="SAM" id="Coils"/>
    </source>
</evidence>
<dbReference type="Proteomes" id="UP000504634">
    <property type="component" value="Unplaced"/>
</dbReference>
<protein>
    <submittedName>
        <fullName evidence="4">General transcriptional corepressor trfA-like</fullName>
    </submittedName>
</protein>
<dbReference type="GeneID" id="115627637"/>
<sequence length="162" mass="19121">MWAKKWEQVLDLEPESQLEEANGQEELPEQQNAGKGEGNEKHIEARDAIFKQQNKREQETEKNHVENVKEPKDLEPEQDQPLEQAQQTTQATLATQDIQEPQSDPQLSEEHERRMINVILDLIERLLNDIERSLQQMDERIERLFLEPIATHRNRRKWSPGN</sequence>
<proteinExistence type="predicted"/>
<keyword evidence="3" id="KW-1185">Reference proteome</keyword>
<dbReference type="RefSeq" id="XP_030379232.1">
    <property type="nucleotide sequence ID" value="XM_030523372.1"/>
</dbReference>
<name>A0A6J2TWG5_DROLE</name>
<gene>
    <name evidence="4" type="primary">LOC115627637</name>
</gene>
<feature type="compositionally biased region" description="Basic and acidic residues" evidence="2">
    <location>
        <begin position="37"/>
        <end position="75"/>
    </location>
</feature>
<evidence type="ECO:0000256" key="2">
    <source>
        <dbReference type="SAM" id="MobiDB-lite"/>
    </source>
</evidence>
<reference evidence="4" key="1">
    <citation type="submission" date="2025-08" db="UniProtKB">
        <authorList>
            <consortium name="RefSeq"/>
        </authorList>
    </citation>
    <scope>IDENTIFICATION</scope>
    <source>
        <strain evidence="4">11010-0011.00</strain>
        <tissue evidence="4">Whole body</tissue>
    </source>
</reference>
<organism evidence="3 4">
    <name type="scientific">Drosophila lebanonensis</name>
    <name type="common">Fruit fly</name>
    <name type="synonym">Scaptodrosophila lebanonensis</name>
    <dbReference type="NCBI Taxonomy" id="7225"/>
    <lineage>
        <taxon>Eukaryota</taxon>
        <taxon>Metazoa</taxon>
        <taxon>Ecdysozoa</taxon>
        <taxon>Arthropoda</taxon>
        <taxon>Hexapoda</taxon>
        <taxon>Insecta</taxon>
        <taxon>Pterygota</taxon>
        <taxon>Neoptera</taxon>
        <taxon>Endopterygota</taxon>
        <taxon>Diptera</taxon>
        <taxon>Brachycera</taxon>
        <taxon>Muscomorpha</taxon>
        <taxon>Ephydroidea</taxon>
        <taxon>Drosophilidae</taxon>
        <taxon>Scaptodrosophila</taxon>
    </lineage>
</organism>
<accession>A0A6J2TWG5</accession>
<feature type="region of interest" description="Disordered" evidence="2">
    <location>
        <begin position="1"/>
        <end position="111"/>
    </location>
</feature>